<evidence type="ECO:0000313" key="1">
    <source>
        <dbReference type="EMBL" id="GBP89420.1"/>
    </source>
</evidence>
<dbReference type="EMBL" id="BGZK01002001">
    <property type="protein sequence ID" value="GBP89420.1"/>
    <property type="molecule type" value="Genomic_DNA"/>
</dbReference>
<dbReference type="Proteomes" id="UP000299102">
    <property type="component" value="Unassembled WGS sequence"/>
</dbReference>
<comment type="caution">
    <text evidence="1">The sequence shown here is derived from an EMBL/GenBank/DDBJ whole genome shotgun (WGS) entry which is preliminary data.</text>
</comment>
<accession>A0A4C1ZNE4</accession>
<sequence length="141" mass="15507">MSWWASKSHMSGGTKRDQSREVLRVHIIQYPNVDRAWELVVEHYIPHVASGAGVSRIMRRSILFDDLISESCSSCRSAGEMTRTPGGMLGVEVTHQDCWETAIEDYVDVVGAGRGGDRPQKDLIPLVCSRSIATPPSPAPT</sequence>
<dbReference type="AlphaFoldDB" id="A0A4C1ZNE4"/>
<proteinExistence type="predicted"/>
<protein>
    <submittedName>
        <fullName evidence="1">Uncharacterized protein</fullName>
    </submittedName>
</protein>
<gene>
    <name evidence="1" type="ORF">EVAR_89128_1</name>
</gene>
<organism evidence="1 2">
    <name type="scientific">Eumeta variegata</name>
    <name type="common">Bagworm moth</name>
    <name type="synonym">Eumeta japonica</name>
    <dbReference type="NCBI Taxonomy" id="151549"/>
    <lineage>
        <taxon>Eukaryota</taxon>
        <taxon>Metazoa</taxon>
        <taxon>Ecdysozoa</taxon>
        <taxon>Arthropoda</taxon>
        <taxon>Hexapoda</taxon>
        <taxon>Insecta</taxon>
        <taxon>Pterygota</taxon>
        <taxon>Neoptera</taxon>
        <taxon>Endopterygota</taxon>
        <taxon>Lepidoptera</taxon>
        <taxon>Glossata</taxon>
        <taxon>Ditrysia</taxon>
        <taxon>Tineoidea</taxon>
        <taxon>Psychidae</taxon>
        <taxon>Oiketicinae</taxon>
        <taxon>Eumeta</taxon>
    </lineage>
</organism>
<keyword evidence="2" id="KW-1185">Reference proteome</keyword>
<evidence type="ECO:0000313" key="2">
    <source>
        <dbReference type="Proteomes" id="UP000299102"/>
    </source>
</evidence>
<name>A0A4C1ZNE4_EUMVA</name>
<reference evidence="1 2" key="1">
    <citation type="journal article" date="2019" name="Commun. Biol.">
        <title>The bagworm genome reveals a unique fibroin gene that provides high tensile strength.</title>
        <authorList>
            <person name="Kono N."/>
            <person name="Nakamura H."/>
            <person name="Ohtoshi R."/>
            <person name="Tomita M."/>
            <person name="Numata K."/>
            <person name="Arakawa K."/>
        </authorList>
    </citation>
    <scope>NUCLEOTIDE SEQUENCE [LARGE SCALE GENOMIC DNA]</scope>
</reference>